<protein>
    <submittedName>
        <fullName evidence="1">Uncharacterized protein</fullName>
    </submittedName>
</protein>
<dbReference type="SUPFAM" id="SSF88659">
    <property type="entry name" value="Sigma3 and sigma4 domains of RNA polymerase sigma factors"/>
    <property type="match status" value="1"/>
</dbReference>
<evidence type="ECO:0000313" key="2">
    <source>
        <dbReference type="Proteomes" id="UP000676967"/>
    </source>
</evidence>
<dbReference type="InterPro" id="IPR013324">
    <property type="entry name" value="RNA_pol_sigma_r3/r4-like"/>
</dbReference>
<gene>
    <name evidence="1" type="ORF">Aiant_23590</name>
</gene>
<dbReference type="EMBL" id="AP023356">
    <property type="protein sequence ID" value="BCJ41702.1"/>
    <property type="molecule type" value="Genomic_DNA"/>
</dbReference>
<keyword evidence="2" id="KW-1185">Reference proteome</keyword>
<name>A0ABN6C8Y7_9ACTN</name>
<dbReference type="InterPro" id="IPR013325">
    <property type="entry name" value="RNA_pol_sigma_r2"/>
</dbReference>
<reference evidence="1 2" key="1">
    <citation type="submission" date="2020-08" db="EMBL/GenBank/DDBJ databases">
        <title>Whole genome shotgun sequence of Actinoplanes ianthinogenes NBRC 13996.</title>
        <authorList>
            <person name="Komaki H."/>
            <person name="Tamura T."/>
        </authorList>
    </citation>
    <scope>NUCLEOTIDE SEQUENCE [LARGE SCALE GENOMIC DNA]</scope>
    <source>
        <strain evidence="1 2">NBRC 13996</strain>
    </source>
</reference>
<dbReference type="Proteomes" id="UP000676967">
    <property type="component" value="Chromosome"/>
</dbReference>
<evidence type="ECO:0000313" key="1">
    <source>
        <dbReference type="EMBL" id="BCJ41702.1"/>
    </source>
</evidence>
<dbReference type="RefSeq" id="WP_189333192.1">
    <property type="nucleotide sequence ID" value="NZ_AP023356.1"/>
</dbReference>
<sequence length="252" mass="27270">MSMYAQIWDTPAIKIEDAAEETAAIKEAQTGDEGAILRLFAAYVPALKAAMGTYTAVLPIDDARQAAFVGFMNAIREHEAARSERLAGAIRQHVHEALSGAVANGNGGLTVPSRTLKRAFGILKKANGDVAEGARIAPLHEMTEETFLAVIAAVRADESLDFEIEIHGDASFFDATTTPHEVTDVEDRILVEAAFRAVDGLEAEVCRLAYGFAEFNPIPDAEIGHRLGYSRLSVLRTRSRALDKMRKIICAS</sequence>
<proteinExistence type="predicted"/>
<dbReference type="Gene3D" id="1.20.140.160">
    <property type="match status" value="1"/>
</dbReference>
<organism evidence="1 2">
    <name type="scientific">Actinoplanes ianthinogenes</name>
    <dbReference type="NCBI Taxonomy" id="122358"/>
    <lineage>
        <taxon>Bacteria</taxon>
        <taxon>Bacillati</taxon>
        <taxon>Actinomycetota</taxon>
        <taxon>Actinomycetes</taxon>
        <taxon>Micromonosporales</taxon>
        <taxon>Micromonosporaceae</taxon>
        <taxon>Actinoplanes</taxon>
    </lineage>
</organism>
<accession>A0ABN6C8Y7</accession>
<dbReference type="SUPFAM" id="SSF88946">
    <property type="entry name" value="Sigma2 domain of RNA polymerase sigma factors"/>
    <property type="match status" value="1"/>
</dbReference>